<sequence>MRCAVSDAGIFVLLLLMMMISLMKMLLLLLLLMYTAKEMGEPASEQQQQRNIIKKKRSPNWLPQEEEQLACSWLKVSEKPEFSSNQTSEDFFRAVELHFNLNCKLHHRDHDQIRIRWAALNTSTLKFSAIYNTLERTGQLASSSSSSSSSSIEEDRNHGQEKEKEKERMAIARKIYSDQSRGHAFKDDLAWQKLRYAHKWKQDHKKSSALHHHLAQQDPTSFEVNQQQHSRTTTTVPGISNHRSQEEEQGECTPASKHIHPSSMTPFNSDHRAKRIKLDQCTIMHHLISRSTAVPKDLSPNTSISNDLNHLETDFHQQPPPSSSSELPHELVDHRIGDEDRALDRELKQSQIDLNHLKLICHSEADCPDHQSIAILHLPSTV</sequence>
<evidence type="ECO:0008006" key="5">
    <source>
        <dbReference type="Google" id="ProtNLM"/>
    </source>
</evidence>
<dbReference type="VEuPathDB" id="FungiDB:PSHT_01082"/>
<evidence type="ECO:0000256" key="1">
    <source>
        <dbReference type="SAM" id="MobiDB-lite"/>
    </source>
</evidence>
<feature type="region of interest" description="Disordered" evidence="1">
    <location>
        <begin position="138"/>
        <end position="167"/>
    </location>
</feature>
<dbReference type="PANTHER" id="PTHR45023">
    <property type="match status" value="1"/>
</dbReference>
<keyword evidence="4" id="KW-1185">Reference proteome</keyword>
<feature type="transmembrane region" description="Helical" evidence="2">
    <location>
        <begin position="12"/>
        <end position="34"/>
    </location>
</feature>
<name>A0A2S4UUN2_9BASI</name>
<feature type="compositionally biased region" description="Polar residues" evidence="1">
    <location>
        <begin position="221"/>
        <end position="242"/>
    </location>
</feature>
<protein>
    <recommendedName>
        <fullName evidence="5">No apical meristem-associated C-terminal domain-containing protein</fullName>
    </recommendedName>
</protein>
<keyword evidence="2" id="KW-1133">Transmembrane helix</keyword>
<evidence type="ECO:0000313" key="4">
    <source>
        <dbReference type="Proteomes" id="UP000239156"/>
    </source>
</evidence>
<organism evidence="3 4">
    <name type="scientific">Puccinia striiformis</name>
    <dbReference type="NCBI Taxonomy" id="27350"/>
    <lineage>
        <taxon>Eukaryota</taxon>
        <taxon>Fungi</taxon>
        <taxon>Dikarya</taxon>
        <taxon>Basidiomycota</taxon>
        <taxon>Pucciniomycotina</taxon>
        <taxon>Pucciniomycetes</taxon>
        <taxon>Pucciniales</taxon>
        <taxon>Pucciniaceae</taxon>
        <taxon>Puccinia</taxon>
    </lineage>
</organism>
<reference evidence="3" key="1">
    <citation type="submission" date="2017-12" db="EMBL/GenBank/DDBJ databases">
        <title>Gene loss provides genomic basis for host adaptation in cereal stripe rust fungi.</title>
        <authorList>
            <person name="Xia C."/>
        </authorList>
    </citation>
    <scope>NUCLEOTIDE SEQUENCE [LARGE SCALE GENOMIC DNA]</scope>
    <source>
        <strain evidence="3">93-210</strain>
    </source>
</reference>
<evidence type="ECO:0000313" key="3">
    <source>
        <dbReference type="EMBL" id="POW00997.1"/>
    </source>
</evidence>
<dbReference type="AlphaFoldDB" id="A0A2S4UUN2"/>
<proteinExistence type="predicted"/>
<feature type="compositionally biased region" description="Basic and acidic residues" evidence="1">
    <location>
        <begin position="153"/>
        <end position="167"/>
    </location>
</feature>
<accession>A0A2S4UUN2</accession>
<comment type="caution">
    <text evidence="3">The sequence shown here is derived from an EMBL/GenBank/DDBJ whole genome shotgun (WGS) entry which is preliminary data.</text>
</comment>
<keyword evidence="2" id="KW-0472">Membrane</keyword>
<dbReference type="Proteomes" id="UP000239156">
    <property type="component" value="Unassembled WGS sequence"/>
</dbReference>
<dbReference type="VEuPathDB" id="FungiDB:PSTT_12713"/>
<feature type="region of interest" description="Disordered" evidence="1">
    <location>
        <begin position="221"/>
        <end position="269"/>
    </location>
</feature>
<dbReference type="EMBL" id="PKSL01000167">
    <property type="protein sequence ID" value="POW00997.1"/>
    <property type="molecule type" value="Genomic_DNA"/>
</dbReference>
<keyword evidence="2" id="KW-0812">Transmembrane</keyword>
<feature type="compositionally biased region" description="Low complexity" evidence="1">
    <location>
        <begin position="142"/>
        <end position="151"/>
    </location>
</feature>
<gene>
    <name evidence="3" type="ORF">PSTT_12713</name>
</gene>
<dbReference type="PANTHER" id="PTHR45023:SF4">
    <property type="entry name" value="GLYCINE-RICH PROTEIN-RELATED"/>
    <property type="match status" value="1"/>
</dbReference>
<evidence type="ECO:0000256" key="2">
    <source>
        <dbReference type="SAM" id="Phobius"/>
    </source>
</evidence>